<dbReference type="SMART" id="SM00408">
    <property type="entry name" value="IGc2"/>
    <property type="match status" value="1"/>
</dbReference>
<feature type="compositionally biased region" description="Pro residues" evidence="20">
    <location>
        <begin position="889"/>
        <end position="898"/>
    </location>
</feature>
<dbReference type="FunFam" id="1.10.510.10:FF:000116">
    <property type="entry name" value="inactive tyrosine-protein kinase transmembrane receptor ROR1"/>
    <property type="match status" value="1"/>
</dbReference>
<dbReference type="InterPro" id="IPR017441">
    <property type="entry name" value="Protein_kinase_ATP_BS"/>
</dbReference>
<dbReference type="EC" id="2.7.10.1" evidence="19"/>
<evidence type="ECO:0000256" key="4">
    <source>
        <dbReference type="ARBA" id="ARBA00022679"/>
    </source>
</evidence>
<keyword evidence="15" id="KW-0393">Immunoglobulin domain</keyword>
<dbReference type="CDD" id="cd07459">
    <property type="entry name" value="CRD_TK_ROR_like"/>
    <property type="match status" value="1"/>
</dbReference>
<dbReference type="SUPFAM" id="SSF48726">
    <property type="entry name" value="Immunoglobulin"/>
    <property type="match status" value="1"/>
</dbReference>
<protein>
    <recommendedName>
        <fullName evidence="19">Tyrosine-protein kinase receptor</fullName>
        <ecNumber evidence="19">2.7.10.1</ecNumber>
    </recommendedName>
</protein>
<feature type="domain" description="Kringle" evidence="24">
    <location>
        <begin position="396"/>
        <end position="473"/>
    </location>
</feature>
<evidence type="ECO:0000256" key="9">
    <source>
        <dbReference type="ARBA" id="ARBA00022989"/>
    </source>
</evidence>
<dbReference type="EMBL" id="CAXKWB010011715">
    <property type="protein sequence ID" value="CAL4102217.1"/>
    <property type="molecule type" value="Genomic_DNA"/>
</dbReference>
<dbReference type="CDD" id="cd00096">
    <property type="entry name" value="Ig"/>
    <property type="match status" value="1"/>
</dbReference>
<evidence type="ECO:0000313" key="27">
    <source>
        <dbReference type="Proteomes" id="UP001497623"/>
    </source>
</evidence>
<comment type="subcellular location">
    <subcellularLocation>
        <location evidence="1">Membrane</location>
        <topology evidence="1">Single-pass type I membrane protein</topology>
    </subcellularLocation>
</comment>
<evidence type="ECO:0000256" key="19">
    <source>
        <dbReference type="RuleBase" id="RU000312"/>
    </source>
</evidence>
<comment type="similarity">
    <text evidence="19">Belongs to the protein kinase superfamily. Tyr protein kinase family. Insulin receptor subfamily.</text>
</comment>
<evidence type="ECO:0000259" key="23">
    <source>
        <dbReference type="PROSITE" id="PS50038"/>
    </source>
</evidence>
<dbReference type="InterPro" id="IPR036179">
    <property type="entry name" value="Ig-like_dom_sf"/>
</dbReference>
<dbReference type="Pfam" id="PF07714">
    <property type="entry name" value="PK_Tyr_Ser-Thr"/>
    <property type="match status" value="1"/>
</dbReference>
<evidence type="ECO:0000256" key="15">
    <source>
        <dbReference type="ARBA" id="ARBA00023319"/>
    </source>
</evidence>
<dbReference type="PROSITE" id="PS50070">
    <property type="entry name" value="KRINGLE_2"/>
    <property type="match status" value="1"/>
</dbReference>
<feature type="binding site" evidence="18">
    <location>
        <position position="575"/>
    </location>
    <ligand>
        <name>ATP</name>
        <dbReference type="ChEBI" id="CHEBI:30616"/>
    </ligand>
</feature>
<evidence type="ECO:0000256" key="10">
    <source>
        <dbReference type="ARBA" id="ARBA00023136"/>
    </source>
</evidence>
<evidence type="ECO:0000259" key="24">
    <source>
        <dbReference type="PROSITE" id="PS50070"/>
    </source>
</evidence>
<feature type="non-terminal residue" evidence="26">
    <location>
        <position position="952"/>
    </location>
</feature>
<dbReference type="InterPro" id="IPR003599">
    <property type="entry name" value="Ig_sub"/>
</dbReference>
<keyword evidence="4" id="KW-0808">Transferase</keyword>
<dbReference type="InterPro" id="IPR008266">
    <property type="entry name" value="Tyr_kinase_AS"/>
</dbReference>
<dbReference type="InterPro" id="IPR011009">
    <property type="entry name" value="Kinase-like_dom_sf"/>
</dbReference>
<evidence type="ECO:0000256" key="7">
    <source>
        <dbReference type="ARBA" id="ARBA00022777"/>
    </source>
</evidence>
<dbReference type="SMART" id="SM00409">
    <property type="entry name" value="IG"/>
    <property type="match status" value="1"/>
</dbReference>
<dbReference type="Gene3D" id="2.40.20.10">
    <property type="entry name" value="Plasminogen Kringle 4"/>
    <property type="match status" value="1"/>
</dbReference>
<evidence type="ECO:0000313" key="26">
    <source>
        <dbReference type="EMBL" id="CAL4102217.1"/>
    </source>
</evidence>
<evidence type="ECO:0000256" key="21">
    <source>
        <dbReference type="SAM" id="Phobius"/>
    </source>
</evidence>
<keyword evidence="2 19" id="KW-0597">Phosphoprotein</keyword>
<evidence type="ECO:0000256" key="12">
    <source>
        <dbReference type="ARBA" id="ARBA00023157"/>
    </source>
</evidence>
<accession>A0AAV2QUW9</accession>
<evidence type="ECO:0000256" key="11">
    <source>
        <dbReference type="ARBA" id="ARBA00023137"/>
    </source>
</evidence>
<keyword evidence="12" id="KW-1015">Disulfide bond</keyword>
<keyword evidence="10 21" id="KW-0472">Membrane</keyword>
<dbReference type="PROSITE" id="PS50038">
    <property type="entry name" value="FZ"/>
    <property type="match status" value="1"/>
</dbReference>
<feature type="transmembrane region" description="Helical" evidence="21">
    <location>
        <begin position="478"/>
        <end position="500"/>
    </location>
</feature>
<dbReference type="Gene3D" id="3.30.200.20">
    <property type="entry name" value="Phosphorylase Kinase, domain 1"/>
    <property type="match status" value="1"/>
</dbReference>
<keyword evidence="7" id="KW-0418">Kinase</keyword>
<dbReference type="SMART" id="SM00130">
    <property type="entry name" value="KR"/>
    <property type="match status" value="1"/>
</dbReference>
<evidence type="ECO:0000256" key="2">
    <source>
        <dbReference type="ARBA" id="ARBA00022553"/>
    </source>
</evidence>
<dbReference type="PRINTS" id="PR00018">
    <property type="entry name" value="KRINGLE"/>
</dbReference>
<evidence type="ECO:0000256" key="17">
    <source>
        <dbReference type="PROSITE-ProRule" id="PRU00121"/>
    </source>
</evidence>
<dbReference type="PROSITE" id="PS00021">
    <property type="entry name" value="KRINGLE_1"/>
    <property type="match status" value="1"/>
</dbReference>
<dbReference type="SUPFAM" id="SSF56112">
    <property type="entry name" value="Protein kinase-like (PK-like)"/>
    <property type="match status" value="1"/>
</dbReference>
<dbReference type="SMART" id="SM00219">
    <property type="entry name" value="TyrKc"/>
    <property type="match status" value="1"/>
</dbReference>
<dbReference type="InterPro" id="IPR013783">
    <property type="entry name" value="Ig-like_fold"/>
</dbReference>
<dbReference type="GO" id="GO:0007169">
    <property type="term" value="P:cell surface receptor protein tyrosine kinase signaling pathway"/>
    <property type="evidence" value="ECO:0007669"/>
    <property type="project" value="InterPro"/>
</dbReference>
<evidence type="ECO:0000256" key="8">
    <source>
        <dbReference type="ARBA" id="ARBA00022840"/>
    </source>
</evidence>
<reference evidence="26 27" key="1">
    <citation type="submission" date="2024-05" db="EMBL/GenBank/DDBJ databases">
        <authorList>
            <person name="Wallberg A."/>
        </authorList>
    </citation>
    <scope>NUCLEOTIDE SEQUENCE [LARGE SCALE GENOMIC DNA]</scope>
</reference>
<dbReference type="GO" id="GO:0017147">
    <property type="term" value="F:Wnt-protein binding"/>
    <property type="evidence" value="ECO:0007669"/>
    <property type="project" value="TreeGrafter"/>
</dbReference>
<dbReference type="PROSITE" id="PS50835">
    <property type="entry name" value="IG_LIKE"/>
    <property type="match status" value="1"/>
</dbReference>
<name>A0AAV2QUW9_MEGNR</name>
<keyword evidence="14" id="KW-0325">Glycoprotein</keyword>
<keyword evidence="6 18" id="KW-0547">Nucleotide-binding</keyword>
<dbReference type="InterPro" id="IPR013806">
    <property type="entry name" value="Kringle-like"/>
</dbReference>
<dbReference type="PANTHER" id="PTHR24416">
    <property type="entry name" value="TYROSINE-PROTEIN KINASE RECEPTOR"/>
    <property type="match status" value="1"/>
</dbReference>
<dbReference type="Gene3D" id="2.60.40.10">
    <property type="entry name" value="Immunoglobulins"/>
    <property type="match status" value="1"/>
</dbReference>
<feature type="compositionally biased region" description="Low complexity" evidence="20">
    <location>
        <begin position="830"/>
        <end position="859"/>
    </location>
</feature>
<dbReference type="CDD" id="cd00108">
    <property type="entry name" value="KR"/>
    <property type="match status" value="1"/>
</dbReference>
<keyword evidence="8 18" id="KW-0067">ATP-binding</keyword>
<evidence type="ECO:0000256" key="18">
    <source>
        <dbReference type="PROSITE-ProRule" id="PRU10141"/>
    </source>
</evidence>
<dbReference type="Proteomes" id="UP001497623">
    <property type="component" value="Unassembled WGS sequence"/>
</dbReference>
<evidence type="ECO:0000256" key="13">
    <source>
        <dbReference type="ARBA" id="ARBA00023170"/>
    </source>
</evidence>
<dbReference type="FunFam" id="3.30.200.20:FF:000139">
    <property type="entry name" value="inactive tyrosine-protein kinase transmembrane receptor ROR1"/>
    <property type="match status" value="1"/>
</dbReference>
<keyword evidence="27" id="KW-1185">Reference proteome</keyword>
<dbReference type="InterPro" id="IPR041775">
    <property type="entry name" value="Ror-like_CRD"/>
</dbReference>
<dbReference type="InterPro" id="IPR020635">
    <property type="entry name" value="Tyr_kinase_cat_dom"/>
</dbReference>
<dbReference type="InterPro" id="IPR018056">
    <property type="entry name" value="Kringle_CS"/>
</dbReference>
<dbReference type="InterPro" id="IPR000001">
    <property type="entry name" value="Kringle"/>
</dbReference>
<dbReference type="InterPro" id="IPR007110">
    <property type="entry name" value="Ig-like_dom"/>
</dbReference>
<dbReference type="Pfam" id="PF01392">
    <property type="entry name" value="Fz"/>
    <property type="match status" value="1"/>
</dbReference>
<dbReference type="InterPro" id="IPR003598">
    <property type="entry name" value="Ig_sub2"/>
</dbReference>
<dbReference type="GO" id="GO:0045202">
    <property type="term" value="C:synapse"/>
    <property type="evidence" value="ECO:0007669"/>
    <property type="project" value="UniProtKB-SubCell"/>
</dbReference>
<organism evidence="26 27">
    <name type="scientific">Meganyctiphanes norvegica</name>
    <name type="common">Northern krill</name>
    <name type="synonym">Thysanopoda norvegica</name>
    <dbReference type="NCBI Taxonomy" id="48144"/>
    <lineage>
        <taxon>Eukaryota</taxon>
        <taxon>Metazoa</taxon>
        <taxon>Ecdysozoa</taxon>
        <taxon>Arthropoda</taxon>
        <taxon>Crustacea</taxon>
        <taxon>Multicrustacea</taxon>
        <taxon>Malacostraca</taxon>
        <taxon>Eumalacostraca</taxon>
        <taxon>Eucarida</taxon>
        <taxon>Euphausiacea</taxon>
        <taxon>Euphausiidae</taxon>
        <taxon>Meganyctiphanes</taxon>
    </lineage>
</organism>
<proteinExistence type="inferred from homology"/>
<dbReference type="InterPro" id="IPR000719">
    <property type="entry name" value="Prot_kinase_dom"/>
</dbReference>
<feature type="domain" description="Ig-like" evidence="25">
    <location>
        <begin position="106"/>
        <end position="186"/>
    </location>
</feature>
<feature type="domain" description="Protein kinase" evidence="22">
    <location>
        <begin position="541"/>
        <end position="818"/>
    </location>
</feature>
<dbReference type="InterPro" id="IPR002011">
    <property type="entry name" value="Tyr_kinase_rcpt_2_CS"/>
</dbReference>
<dbReference type="InterPro" id="IPR038178">
    <property type="entry name" value="Kringle_sf"/>
</dbReference>
<dbReference type="InterPro" id="IPR036790">
    <property type="entry name" value="Frizzled_dom_sf"/>
</dbReference>
<sequence>MTRPVKYEKMCSFNVCASISPMTMSAATGARSLPLVVVVGGDILISEEVWSQPGIVIPPPDSSDIQDYDYDYVDENLNVSDISENLNDTTTLRFTRRLANLTKDSGESVKLRCEFTGDPPPTRYRWYKNEAPVQLQKQRVIERRYQYKSGGTMVYGTKLTIKDLEIHDKGYYKCEATNGEDKRENTGILIVKPSTWNHANKAPESKASIPSMEDLGVHFPDLPGGTLPGSIPGGFPGAGALPPSEDDEEETEGYCQVYRGSACSGFIGNRSIYIRGPRHLADMEKKLLSAITVVIHSNDLSPKCGDYAIKSLCYAALPLCVEDQSAPAPRHLCREECEILVNDVCRMEYVIAKQHTLIGKKLPIPECKDLPPITSPQHASCIRLGVQSEPLVEDEKCYVGNGENYRGPESRTVHGRICEPWSENQLYVRTADYPELIGGHNYCRNPGGAERQPWCFVSTDHSVTHENCVVKMCSDSTWVYILVAALIGASIFLSIIIVMCMRKRGSSPKQPGSKAKTVELNALLPKSQQPLRAREFPLSNVRFMQELGEGAFGKVYKGELQGVNPDGSSVMVAIKTLKENATAKTRQDFHREVELMTDLRHPNIVCLIGVVMKEEPMCLLFEHMSQGDLHEFLISHSPRSDVSACSDDGLTPIVIEQSDMLVIATQVAAGMEYLANHHYVHRDLATRNCLVGDNLVVKISDFGLSRDIYASDYYRVQSKSLLPVRWMPPESILYGKFTTESDVWSYGVVLWETFSYGLQPYYGYNNQEVIDMIRARHLLPCPEDCPPRIYALMVECWHETPNRRPTFREICGRLRSWQGLDNGGLANTLSGSVSGHSGSQHSSTGPSNNTGSTNISGNTHPPHFPRPYHPGGHYGTGAVHSPAYSAPYQPGPQVPPGMYPRLSAPMNHPQAQQPVYLAQRSNMMGGSPVTIRVGQSQPAATGQGTETQLANL</sequence>
<comment type="caution">
    <text evidence="26">The sequence shown here is derived from an EMBL/GenBank/DDBJ whole genome shotgun (WGS) entry which is preliminary data.</text>
</comment>
<evidence type="ECO:0000256" key="1">
    <source>
        <dbReference type="ARBA" id="ARBA00004479"/>
    </source>
</evidence>
<dbReference type="GO" id="GO:0005886">
    <property type="term" value="C:plasma membrane"/>
    <property type="evidence" value="ECO:0007669"/>
    <property type="project" value="TreeGrafter"/>
</dbReference>
<dbReference type="Pfam" id="PF00051">
    <property type="entry name" value="Kringle"/>
    <property type="match status" value="1"/>
</dbReference>
<keyword evidence="9 21" id="KW-1133">Transmembrane helix</keyword>
<dbReference type="InterPro" id="IPR050122">
    <property type="entry name" value="RTK"/>
</dbReference>
<evidence type="ECO:0000259" key="22">
    <source>
        <dbReference type="PROSITE" id="PS50011"/>
    </source>
</evidence>
<dbReference type="PROSITE" id="PS00239">
    <property type="entry name" value="RECEPTOR_TYR_KIN_II"/>
    <property type="match status" value="1"/>
</dbReference>
<dbReference type="InterPro" id="IPR020067">
    <property type="entry name" value="Frizzled_dom"/>
</dbReference>
<dbReference type="PRINTS" id="PR00109">
    <property type="entry name" value="TYRKINASE"/>
</dbReference>
<evidence type="ECO:0000256" key="20">
    <source>
        <dbReference type="SAM" id="MobiDB-lite"/>
    </source>
</evidence>
<gene>
    <name evidence="26" type="ORF">MNOR_LOCUS17222</name>
</gene>
<evidence type="ECO:0000259" key="25">
    <source>
        <dbReference type="PROSITE" id="PS50835"/>
    </source>
</evidence>
<keyword evidence="13 19" id="KW-0675">Receptor</keyword>
<dbReference type="PROSITE" id="PS00107">
    <property type="entry name" value="PROTEIN_KINASE_ATP"/>
    <property type="match status" value="1"/>
</dbReference>
<comment type="caution">
    <text evidence="17">Lacks conserved residue(s) required for the propagation of feature annotation.</text>
</comment>
<dbReference type="AlphaFoldDB" id="A0AAV2QUW9"/>
<dbReference type="GO" id="GO:0043235">
    <property type="term" value="C:receptor complex"/>
    <property type="evidence" value="ECO:0007669"/>
    <property type="project" value="TreeGrafter"/>
</dbReference>
<dbReference type="PROSITE" id="PS00109">
    <property type="entry name" value="PROTEIN_KINASE_TYR"/>
    <property type="match status" value="1"/>
</dbReference>
<evidence type="ECO:0000256" key="3">
    <source>
        <dbReference type="ARBA" id="ARBA00022572"/>
    </source>
</evidence>
<dbReference type="Gene3D" id="1.10.510.10">
    <property type="entry name" value="Transferase(Phosphotransferase) domain 1"/>
    <property type="match status" value="1"/>
</dbReference>
<dbReference type="Pfam" id="PF13927">
    <property type="entry name" value="Ig_3"/>
    <property type="match status" value="1"/>
</dbReference>
<dbReference type="GO" id="GO:0004714">
    <property type="term" value="F:transmembrane receptor protein tyrosine kinase activity"/>
    <property type="evidence" value="ECO:0007669"/>
    <property type="project" value="UniProtKB-EC"/>
</dbReference>
<dbReference type="GO" id="GO:0005524">
    <property type="term" value="F:ATP binding"/>
    <property type="evidence" value="ECO:0007669"/>
    <property type="project" value="UniProtKB-UniRule"/>
</dbReference>
<keyword evidence="3 17" id="KW-0420">Kringle</keyword>
<feature type="region of interest" description="Disordered" evidence="20">
    <location>
        <begin position="828"/>
        <end position="907"/>
    </location>
</feature>
<dbReference type="SUPFAM" id="SSF57440">
    <property type="entry name" value="Kringle-like"/>
    <property type="match status" value="1"/>
</dbReference>
<comment type="catalytic activity">
    <reaction evidence="16 19">
        <text>L-tyrosyl-[protein] + ATP = O-phospho-L-tyrosyl-[protein] + ADP + H(+)</text>
        <dbReference type="Rhea" id="RHEA:10596"/>
        <dbReference type="Rhea" id="RHEA-COMP:10136"/>
        <dbReference type="Rhea" id="RHEA-COMP:20101"/>
        <dbReference type="ChEBI" id="CHEBI:15378"/>
        <dbReference type="ChEBI" id="CHEBI:30616"/>
        <dbReference type="ChEBI" id="CHEBI:46858"/>
        <dbReference type="ChEBI" id="CHEBI:61978"/>
        <dbReference type="ChEBI" id="CHEBI:456216"/>
        <dbReference type="EC" id="2.7.10.1"/>
    </reaction>
</comment>
<evidence type="ECO:0000256" key="6">
    <source>
        <dbReference type="ARBA" id="ARBA00022741"/>
    </source>
</evidence>
<keyword evidence="11" id="KW-0829">Tyrosine-protein kinase</keyword>
<keyword evidence="5 19" id="KW-0812">Transmembrane</keyword>
<dbReference type="CDD" id="cd05048">
    <property type="entry name" value="PTKc_Ror"/>
    <property type="match status" value="1"/>
</dbReference>
<dbReference type="Gene3D" id="1.10.2000.10">
    <property type="entry name" value="Frizzled cysteine-rich domain"/>
    <property type="match status" value="1"/>
</dbReference>
<evidence type="ECO:0000256" key="14">
    <source>
        <dbReference type="ARBA" id="ARBA00023180"/>
    </source>
</evidence>
<evidence type="ECO:0000256" key="5">
    <source>
        <dbReference type="ARBA" id="ARBA00022692"/>
    </source>
</evidence>
<dbReference type="PANTHER" id="PTHR24416:SF611">
    <property type="entry name" value="TYROSINE-PROTEIN KINASE TRANSMEMBRANE RECEPTOR ROR"/>
    <property type="match status" value="1"/>
</dbReference>
<feature type="domain" description="FZ" evidence="23">
    <location>
        <begin position="250"/>
        <end position="384"/>
    </location>
</feature>
<dbReference type="PROSITE" id="PS50011">
    <property type="entry name" value="PROTEIN_KINASE_DOM"/>
    <property type="match status" value="1"/>
</dbReference>
<evidence type="ECO:0000256" key="16">
    <source>
        <dbReference type="ARBA" id="ARBA00051243"/>
    </source>
</evidence>
<dbReference type="InterPro" id="IPR001245">
    <property type="entry name" value="Ser-Thr/Tyr_kinase_cat_dom"/>
</dbReference>